<dbReference type="EMBL" id="BAABHD010000032">
    <property type="protein sequence ID" value="GAA4459827.1"/>
    <property type="molecule type" value="Genomic_DNA"/>
</dbReference>
<protein>
    <submittedName>
        <fullName evidence="1">Uncharacterized protein</fullName>
    </submittedName>
</protein>
<evidence type="ECO:0000313" key="1">
    <source>
        <dbReference type="EMBL" id="GAA4459827.1"/>
    </source>
</evidence>
<proteinExistence type="predicted"/>
<sequence length="46" mass="4790">MVVAHAAKTNVGNAQPVAGSYFPDQAGKKGQTERARTAFLEKISSG</sequence>
<comment type="caution">
    <text evidence="1">The sequence shown here is derived from an EMBL/GenBank/DDBJ whole genome shotgun (WGS) entry which is preliminary data.</text>
</comment>
<gene>
    <name evidence="1" type="ORF">GCM10023189_34010</name>
</gene>
<name>A0ABP8N4J6_9BACT</name>
<accession>A0ABP8N4J6</accession>
<keyword evidence="2" id="KW-1185">Reference proteome</keyword>
<reference evidence="2" key="1">
    <citation type="journal article" date="2019" name="Int. J. Syst. Evol. Microbiol.">
        <title>The Global Catalogue of Microorganisms (GCM) 10K type strain sequencing project: providing services to taxonomists for standard genome sequencing and annotation.</title>
        <authorList>
            <consortium name="The Broad Institute Genomics Platform"/>
            <consortium name="The Broad Institute Genome Sequencing Center for Infectious Disease"/>
            <person name="Wu L."/>
            <person name="Ma J."/>
        </authorList>
    </citation>
    <scope>NUCLEOTIDE SEQUENCE [LARGE SCALE GENOMIC DNA]</scope>
    <source>
        <strain evidence="2">JCM 17927</strain>
    </source>
</reference>
<organism evidence="1 2">
    <name type="scientific">Nibrella saemangeumensis</name>
    <dbReference type="NCBI Taxonomy" id="1084526"/>
    <lineage>
        <taxon>Bacteria</taxon>
        <taxon>Pseudomonadati</taxon>
        <taxon>Bacteroidota</taxon>
        <taxon>Cytophagia</taxon>
        <taxon>Cytophagales</taxon>
        <taxon>Spirosomataceae</taxon>
        <taxon>Nibrella</taxon>
    </lineage>
</organism>
<evidence type="ECO:0000313" key="2">
    <source>
        <dbReference type="Proteomes" id="UP001501175"/>
    </source>
</evidence>
<dbReference type="Proteomes" id="UP001501175">
    <property type="component" value="Unassembled WGS sequence"/>
</dbReference>